<protein>
    <submittedName>
        <fullName evidence="2">Uncharacterized protein</fullName>
    </submittedName>
</protein>
<accession>K9H1F5</accession>
<dbReference type="InParanoid" id="K9H1F5"/>
<keyword evidence="1" id="KW-1133">Transmembrane helix</keyword>
<dbReference type="Proteomes" id="UP000009882">
    <property type="component" value="Unassembled WGS sequence"/>
</dbReference>
<evidence type="ECO:0000313" key="3">
    <source>
        <dbReference type="Proteomes" id="UP000009882"/>
    </source>
</evidence>
<dbReference type="AlphaFoldDB" id="K9H1F5"/>
<evidence type="ECO:0000313" key="2">
    <source>
        <dbReference type="EMBL" id="EKV18926.1"/>
    </source>
</evidence>
<keyword evidence="1" id="KW-0812">Transmembrane</keyword>
<organism evidence="2 3">
    <name type="scientific">Penicillium digitatum (strain PHI26 / CECT 20796)</name>
    <name type="common">Green mold</name>
    <dbReference type="NCBI Taxonomy" id="1170229"/>
    <lineage>
        <taxon>Eukaryota</taxon>
        <taxon>Fungi</taxon>
        <taxon>Dikarya</taxon>
        <taxon>Ascomycota</taxon>
        <taxon>Pezizomycotina</taxon>
        <taxon>Eurotiomycetes</taxon>
        <taxon>Eurotiomycetidae</taxon>
        <taxon>Eurotiales</taxon>
        <taxon>Aspergillaceae</taxon>
        <taxon>Penicillium</taxon>
    </lineage>
</organism>
<proteinExistence type="predicted"/>
<keyword evidence="1" id="KW-0472">Membrane</keyword>
<name>K9H1F5_PEND2</name>
<comment type="caution">
    <text evidence="2">The sequence shown here is derived from an EMBL/GenBank/DDBJ whole genome shotgun (WGS) entry which is preliminary data.</text>
</comment>
<gene>
    <name evidence="2" type="ORF">PDIG_06410</name>
</gene>
<reference evidence="3" key="1">
    <citation type="journal article" date="2012" name="BMC Genomics">
        <title>Genome sequence of the necrotrophic fungus Penicillium digitatum, the main postharvest pathogen of citrus.</title>
        <authorList>
            <person name="Marcet-Houben M."/>
            <person name="Ballester A.-R."/>
            <person name="de la Fuente B."/>
            <person name="Harries E."/>
            <person name="Marcos J.F."/>
            <person name="Gonzalez-Candelas L."/>
            <person name="Gabaldon T."/>
        </authorList>
    </citation>
    <scope>NUCLEOTIDE SEQUENCE [LARGE SCALE GENOMIC DNA]</scope>
    <source>
        <strain evidence="3">PHI26 / CECT 20796</strain>
    </source>
</reference>
<dbReference type="EMBL" id="AKCT01000028">
    <property type="protein sequence ID" value="EKV18926.1"/>
    <property type="molecule type" value="Genomic_DNA"/>
</dbReference>
<sequence length="53" mass="6817">MCFFRWYTTFSVIRIILFLIFRVSFWRDIWWPRRRNLHIKHIFGLRTPCRARS</sequence>
<keyword evidence="3" id="KW-1185">Reference proteome</keyword>
<evidence type="ECO:0000256" key="1">
    <source>
        <dbReference type="SAM" id="Phobius"/>
    </source>
</evidence>
<feature type="transmembrane region" description="Helical" evidence="1">
    <location>
        <begin position="6"/>
        <end position="25"/>
    </location>
</feature>
<dbReference type="HOGENOM" id="CLU_3069400_0_0_1"/>